<gene>
    <name evidence="2" type="ORF">Vbra_6414</name>
</gene>
<name>A0A0G4H0C6_VITBC</name>
<protein>
    <submittedName>
        <fullName evidence="2">Uncharacterized protein</fullName>
    </submittedName>
</protein>
<evidence type="ECO:0000256" key="1">
    <source>
        <dbReference type="SAM" id="SignalP"/>
    </source>
</evidence>
<feature type="chain" id="PRO_5005190755" evidence="1">
    <location>
        <begin position="20"/>
        <end position="300"/>
    </location>
</feature>
<evidence type="ECO:0000313" key="3">
    <source>
        <dbReference type="Proteomes" id="UP000041254"/>
    </source>
</evidence>
<keyword evidence="3" id="KW-1185">Reference proteome</keyword>
<accession>A0A0G4H0C6</accession>
<dbReference type="EMBL" id="CDMY01000919">
    <property type="protein sequence ID" value="CEM36999.1"/>
    <property type="molecule type" value="Genomic_DNA"/>
</dbReference>
<proteinExistence type="predicted"/>
<dbReference type="Proteomes" id="UP000041254">
    <property type="component" value="Unassembled WGS sequence"/>
</dbReference>
<evidence type="ECO:0000313" key="2">
    <source>
        <dbReference type="EMBL" id="CEM36999.1"/>
    </source>
</evidence>
<feature type="signal peptide" evidence="1">
    <location>
        <begin position="1"/>
        <end position="19"/>
    </location>
</feature>
<dbReference type="VEuPathDB" id="CryptoDB:Vbra_6414"/>
<organism evidence="2 3">
    <name type="scientific">Vitrella brassicaformis (strain CCMP3155)</name>
    <dbReference type="NCBI Taxonomy" id="1169540"/>
    <lineage>
        <taxon>Eukaryota</taxon>
        <taxon>Sar</taxon>
        <taxon>Alveolata</taxon>
        <taxon>Colpodellida</taxon>
        <taxon>Vitrellaceae</taxon>
        <taxon>Vitrella</taxon>
    </lineage>
</organism>
<dbReference type="InParanoid" id="A0A0G4H0C6"/>
<reference evidence="2 3" key="1">
    <citation type="submission" date="2014-11" db="EMBL/GenBank/DDBJ databases">
        <authorList>
            <person name="Zhu J."/>
            <person name="Qi W."/>
            <person name="Song R."/>
        </authorList>
    </citation>
    <scope>NUCLEOTIDE SEQUENCE [LARGE SCALE GENOMIC DNA]</scope>
</reference>
<dbReference type="AlphaFoldDB" id="A0A0G4H0C6"/>
<sequence>MCRRTLLVIALLTTNMILTREVTPFRAACFFAGLPISARSEEDELDLLDLLDDQALEDMERLEATHLTFAGANATAIGGFWRVRHCRRSPLKQPSLEEDTTANLTEPTVYIDLAAGQRLRVIRNSGLWLENNHSQPAAVIIEPQSLRVMVSFNVTKDNVTSKTSDRGRNLQDLTREEREEIQQRFGFVSSDATALSTTLGPQRDFCMTDRAVISTKKGCYDFQGFKYAGQAVGLGVIGRCRGTRFKCEVYHPWWLSSTFQTVLPGDSSIGINRPFWLARRGFLQPPALTRARRGADEEVP</sequence>
<keyword evidence="1" id="KW-0732">Signal</keyword>